<dbReference type="CDD" id="cd00564">
    <property type="entry name" value="TMP_TenI"/>
    <property type="match status" value="1"/>
</dbReference>
<reference evidence="2 3" key="1">
    <citation type="submission" date="2015-01" db="EMBL/GenBank/DDBJ databases">
        <title>Genome Sequence of Magnetospirillum magnetotacticum Strain MS-1.</title>
        <authorList>
            <person name="Marinov G.K."/>
            <person name="Smalley M.D."/>
            <person name="DeSalvo G."/>
        </authorList>
    </citation>
    <scope>NUCLEOTIDE SEQUENCE [LARGE SCALE GENOMIC DNA]</scope>
    <source>
        <strain evidence="2 3">MS-1</strain>
    </source>
</reference>
<dbReference type="STRING" id="272627.CCC_00905"/>
<keyword evidence="3" id="KW-1185">Reference proteome</keyword>
<gene>
    <name evidence="2" type="ORF">CCC_00905</name>
</gene>
<sequence>MLVSDEARLPDPREAMGRLPPGAGVILRHYGSEKRQPLAKAVAALARQRRLVLLVAGDWRLAAELGADGLHLPEGMARHGLLAGALGWVWRRKRLLLVACHGTMALGRAQDLGAHGALLSPVFPTASHPGAATIGPVRFRLWARRSRVPVIALGGMTRHRLRHLPGAAGMAAIGSLMP</sequence>
<dbReference type="GO" id="GO:0009228">
    <property type="term" value="P:thiamine biosynthetic process"/>
    <property type="evidence" value="ECO:0007669"/>
    <property type="project" value="UniProtKB-KW"/>
</dbReference>
<feature type="domain" description="Thiamine phosphate synthase/TenI" evidence="1">
    <location>
        <begin position="26"/>
        <end position="174"/>
    </location>
</feature>
<accession>A0A0C2YDR1</accession>
<evidence type="ECO:0000259" key="1">
    <source>
        <dbReference type="Pfam" id="PF02581"/>
    </source>
</evidence>
<dbReference type="Pfam" id="PF02581">
    <property type="entry name" value="TMP-TENI"/>
    <property type="match status" value="1"/>
</dbReference>
<name>A0A0C2YDR1_PARME</name>
<comment type="caution">
    <text evidence="2">The sequence shown here is derived from an EMBL/GenBank/DDBJ whole genome shotgun (WGS) entry which is preliminary data.</text>
</comment>
<proteinExistence type="predicted"/>
<organism evidence="2 3">
    <name type="scientific">Paramagnetospirillum magnetotacticum MS-1</name>
    <dbReference type="NCBI Taxonomy" id="272627"/>
    <lineage>
        <taxon>Bacteria</taxon>
        <taxon>Pseudomonadati</taxon>
        <taxon>Pseudomonadota</taxon>
        <taxon>Alphaproteobacteria</taxon>
        <taxon>Rhodospirillales</taxon>
        <taxon>Magnetospirillaceae</taxon>
        <taxon>Paramagnetospirillum</taxon>
    </lineage>
</organism>
<dbReference type="SUPFAM" id="SSF51391">
    <property type="entry name" value="Thiamin phosphate synthase"/>
    <property type="match status" value="1"/>
</dbReference>
<evidence type="ECO:0000313" key="3">
    <source>
        <dbReference type="Proteomes" id="UP000031971"/>
    </source>
</evidence>
<dbReference type="InterPro" id="IPR036206">
    <property type="entry name" value="ThiamineP_synth_sf"/>
</dbReference>
<dbReference type="Gene3D" id="3.20.20.70">
    <property type="entry name" value="Aldolase class I"/>
    <property type="match status" value="1"/>
</dbReference>
<dbReference type="AlphaFoldDB" id="A0A0C2YDR1"/>
<evidence type="ECO:0000313" key="2">
    <source>
        <dbReference type="EMBL" id="KIL97844.1"/>
    </source>
</evidence>
<dbReference type="InterPro" id="IPR013785">
    <property type="entry name" value="Aldolase_TIM"/>
</dbReference>
<dbReference type="InterPro" id="IPR022998">
    <property type="entry name" value="ThiamineP_synth_TenI"/>
</dbReference>
<protein>
    <submittedName>
        <fullName evidence="2">Thiamin-phosphate pyrophosphorylase</fullName>
    </submittedName>
</protein>
<dbReference type="Proteomes" id="UP000031971">
    <property type="component" value="Unassembled WGS sequence"/>
</dbReference>
<dbReference type="EMBL" id="JXSL01000030">
    <property type="protein sequence ID" value="KIL97844.1"/>
    <property type="molecule type" value="Genomic_DNA"/>
</dbReference>